<protein>
    <recommendedName>
        <fullName evidence="4">Metal-dependent hydrolase</fullName>
    </recommendedName>
</protein>
<keyword evidence="1" id="KW-0472">Membrane</keyword>
<name>A0A1I5LU97_9GAMM</name>
<keyword evidence="1" id="KW-1133">Transmembrane helix</keyword>
<dbReference type="PANTHER" id="PTHR39456:SF1">
    <property type="entry name" value="METAL-DEPENDENT HYDROLASE"/>
    <property type="match status" value="1"/>
</dbReference>
<dbReference type="OrthoDB" id="4760165at2"/>
<evidence type="ECO:0000313" key="2">
    <source>
        <dbReference type="EMBL" id="SFP00346.1"/>
    </source>
</evidence>
<dbReference type="EMBL" id="FOWP01000004">
    <property type="protein sequence ID" value="SFP00346.1"/>
    <property type="molecule type" value="Genomic_DNA"/>
</dbReference>
<sequence>MSQANQPPLQQRKVRFDFADTPLHWVPNEPEASHIMNGLHLLLPAGEFWFCKVYNKALPLVSEPSLREDVRGFVLQEAQHARAHGSALTPYLIRHGIDPKPFTRKVDWLFDKVLCDYPLGENALTRRLQPWWLRQRVGLIAAVEHFTCVLGDWVVNSRGLDRADPVMLDLLRWHGAEEVEHRCVAHDLHVHLGGSLAMRWLFMLIATPALLYLFSDAMKVMMRQDPSTRYRPGFLRMWHDLGERGLLPTTASVGRSVLRYFNPRYHPRIEGDLQAALNYLANSPAALRAEAEKAAA</sequence>
<dbReference type="Proteomes" id="UP000182400">
    <property type="component" value="Unassembled WGS sequence"/>
</dbReference>
<reference evidence="2 3" key="1">
    <citation type="submission" date="2016-10" db="EMBL/GenBank/DDBJ databases">
        <authorList>
            <person name="de Groot N.N."/>
        </authorList>
    </citation>
    <scope>NUCLEOTIDE SEQUENCE [LARGE SCALE GENOMIC DNA]</scope>
    <source>
        <strain evidence="2 3">CCUG 59231</strain>
    </source>
</reference>
<evidence type="ECO:0008006" key="4">
    <source>
        <dbReference type="Google" id="ProtNLM"/>
    </source>
</evidence>
<organism evidence="2 3">
    <name type="scientific">Ectopseudomonas composti</name>
    <dbReference type="NCBI Taxonomy" id="658457"/>
    <lineage>
        <taxon>Bacteria</taxon>
        <taxon>Pseudomonadati</taxon>
        <taxon>Pseudomonadota</taxon>
        <taxon>Gammaproteobacteria</taxon>
        <taxon>Pseudomonadales</taxon>
        <taxon>Pseudomonadaceae</taxon>
        <taxon>Ectopseudomonas</taxon>
    </lineage>
</organism>
<evidence type="ECO:0000256" key="1">
    <source>
        <dbReference type="SAM" id="Phobius"/>
    </source>
</evidence>
<dbReference type="PANTHER" id="PTHR39456">
    <property type="entry name" value="METAL-DEPENDENT HYDROLASE"/>
    <property type="match status" value="1"/>
</dbReference>
<evidence type="ECO:0000313" key="3">
    <source>
        <dbReference type="Proteomes" id="UP000182400"/>
    </source>
</evidence>
<dbReference type="InterPro" id="IPR016516">
    <property type="entry name" value="UCP07580"/>
</dbReference>
<dbReference type="STRING" id="658457.SAMN05216601_104219"/>
<gene>
    <name evidence="2" type="ORF">SAMN05216601_104219</name>
</gene>
<accession>A0A1I5LU97</accession>
<proteinExistence type="predicted"/>
<feature type="transmembrane region" description="Helical" evidence="1">
    <location>
        <begin position="196"/>
        <end position="214"/>
    </location>
</feature>
<keyword evidence="1" id="KW-0812">Transmembrane</keyword>
<dbReference type="AlphaFoldDB" id="A0A1I5LU97"/>
<dbReference type="RefSeq" id="WP_074938221.1">
    <property type="nucleotide sequence ID" value="NZ_FOWP01000004.1"/>
</dbReference>
<dbReference type="Pfam" id="PF10118">
    <property type="entry name" value="Metal_hydrol"/>
    <property type="match status" value="1"/>
</dbReference>
<dbReference type="PIRSF" id="PIRSF007580">
    <property type="entry name" value="UCP07580"/>
    <property type="match status" value="1"/>
</dbReference>